<organism evidence="1 2">
    <name type="scientific">Desulfomonile tiedjei</name>
    <dbReference type="NCBI Taxonomy" id="2358"/>
    <lineage>
        <taxon>Bacteria</taxon>
        <taxon>Pseudomonadati</taxon>
        <taxon>Thermodesulfobacteriota</taxon>
        <taxon>Desulfomonilia</taxon>
        <taxon>Desulfomonilales</taxon>
        <taxon>Desulfomonilaceae</taxon>
        <taxon>Desulfomonile</taxon>
    </lineage>
</organism>
<evidence type="ECO:0000313" key="2">
    <source>
        <dbReference type="Proteomes" id="UP000807825"/>
    </source>
</evidence>
<evidence type="ECO:0000313" key="1">
    <source>
        <dbReference type="EMBL" id="MBI5251831.1"/>
    </source>
</evidence>
<protein>
    <submittedName>
        <fullName evidence="1">Uncharacterized protein</fullName>
    </submittedName>
</protein>
<dbReference type="EMBL" id="JACRDE010000529">
    <property type="protein sequence ID" value="MBI5251831.1"/>
    <property type="molecule type" value="Genomic_DNA"/>
</dbReference>
<proteinExistence type="predicted"/>
<comment type="caution">
    <text evidence="1">The sequence shown here is derived from an EMBL/GenBank/DDBJ whole genome shotgun (WGS) entry which is preliminary data.</text>
</comment>
<reference evidence="1" key="1">
    <citation type="submission" date="2020-07" db="EMBL/GenBank/DDBJ databases">
        <title>Huge and variable diversity of episymbiotic CPR bacteria and DPANN archaea in groundwater ecosystems.</title>
        <authorList>
            <person name="He C.Y."/>
            <person name="Keren R."/>
            <person name="Whittaker M."/>
            <person name="Farag I.F."/>
            <person name="Doudna J."/>
            <person name="Cate J.H.D."/>
            <person name="Banfield J.F."/>
        </authorList>
    </citation>
    <scope>NUCLEOTIDE SEQUENCE</scope>
    <source>
        <strain evidence="1">NC_groundwater_1664_Pr3_B-0.1um_52_9</strain>
    </source>
</reference>
<dbReference type="AlphaFoldDB" id="A0A9D6V8E2"/>
<sequence>MATITINGISFDPIKQSIELAAAGLYAANASESNYILIQTKAPLTKDQKAELAAKHVAVLEYVPDQTYMCKYQPSDLEAIRSLPFVEWANTYMKGFKIGPSLESGSDPDSRSLLSFSLIPEKSSGSESKIVDLVFHQDVDPKTMGHQVALAAGMDPMNLHYGTHKIRLEVETGERLANLAAIDEVRHIEPVVAKKLHHL</sequence>
<gene>
    <name evidence="1" type="ORF">HY912_20250</name>
</gene>
<dbReference type="Proteomes" id="UP000807825">
    <property type="component" value="Unassembled WGS sequence"/>
</dbReference>
<accession>A0A9D6V8E2</accession>
<name>A0A9D6V8E2_9BACT</name>